<reference evidence="4" key="2">
    <citation type="submission" date="2015-06" db="UniProtKB">
        <authorList>
            <consortium name="EnsemblPlants"/>
        </authorList>
    </citation>
    <scope>IDENTIFICATION</scope>
</reference>
<dbReference type="eggNOG" id="KOG1075">
    <property type="taxonomic scope" value="Eukaryota"/>
</dbReference>
<feature type="transmembrane region" description="Helical" evidence="2">
    <location>
        <begin position="436"/>
        <end position="453"/>
    </location>
</feature>
<keyword evidence="2" id="KW-1133">Transmembrane helix</keyword>
<feature type="chain" id="PRO_5002371131" description="Pectinesterase inhibitor domain-containing protein" evidence="3">
    <location>
        <begin position="33"/>
        <end position="683"/>
    </location>
</feature>
<keyword evidence="5" id="KW-1185">Reference proteome</keyword>
<dbReference type="EnsemblPlants" id="ORUFI08G02900.1">
    <property type="protein sequence ID" value="ORUFI08G02900.1"/>
    <property type="gene ID" value="ORUFI08G02900"/>
</dbReference>
<keyword evidence="2" id="KW-0472">Membrane</keyword>
<dbReference type="Gramene" id="ORUFI08G02900.1">
    <property type="protein sequence ID" value="ORUFI08G02900.1"/>
    <property type="gene ID" value="ORUFI08G02900"/>
</dbReference>
<dbReference type="Proteomes" id="UP000008022">
    <property type="component" value="Unassembled WGS sequence"/>
</dbReference>
<dbReference type="OMA" id="CDGVPSM"/>
<dbReference type="PANTHER" id="PTHR34838:SF3">
    <property type="entry name" value="OS08G0142100 PROTEIN"/>
    <property type="match status" value="1"/>
</dbReference>
<reference evidence="5" key="1">
    <citation type="submission" date="2013-06" db="EMBL/GenBank/DDBJ databases">
        <authorList>
            <person name="Zhao Q."/>
        </authorList>
    </citation>
    <scope>NUCLEOTIDE SEQUENCE</scope>
    <source>
        <strain evidence="5">cv. W1943</strain>
    </source>
</reference>
<organism evidence="4 5">
    <name type="scientific">Oryza rufipogon</name>
    <name type="common">Brownbeard rice</name>
    <name type="synonym">Asian wild rice</name>
    <dbReference type="NCBI Taxonomy" id="4529"/>
    <lineage>
        <taxon>Eukaryota</taxon>
        <taxon>Viridiplantae</taxon>
        <taxon>Streptophyta</taxon>
        <taxon>Embryophyta</taxon>
        <taxon>Tracheophyta</taxon>
        <taxon>Spermatophyta</taxon>
        <taxon>Magnoliopsida</taxon>
        <taxon>Liliopsida</taxon>
        <taxon>Poales</taxon>
        <taxon>Poaceae</taxon>
        <taxon>BOP clade</taxon>
        <taxon>Oryzoideae</taxon>
        <taxon>Oryzeae</taxon>
        <taxon>Oryzinae</taxon>
        <taxon>Oryza</taxon>
    </lineage>
</organism>
<feature type="compositionally biased region" description="Basic residues" evidence="1">
    <location>
        <begin position="408"/>
        <end position="423"/>
    </location>
</feature>
<evidence type="ECO:0000256" key="1">
    <source>
        <dbReference type="SAM" id="MobiDB-lite"/>
    </source>
</evidence>
<keyword evidence="2" id="KW-0812">Transmembrane</keyword>
<name>A0A0E0QE76_ORYRU</name>
<protein>
    <recommendedName>
        <fullName evidence="6">Pectinesterase inhibitor domain-containing protein</fullName>
    </recommendedName>
</protein>
<feature type="region of interest" description="Disordered" evidence="1">
    <location>
        <begin position="400"/>
        <end position="423"/>
    </location>
</feature>
<evidence type="ECO:0000313" key="4">
    <source>
        <dbReference type="EnsemblPlants" id="ORUFI08G02900.1"/>
    </source>
</evidence>
<accession>A0A0E0QE76</accession>
<keyword evidence="3" id="KW-0732">Signal</keyword>
<dbReference type="HOGENOM" id="CLU_403026_0_0_1"/>
<evidence type="ECO:0000256" key="2">
    <source>
        <dbReference type="SAM" id="Phobius"/>
    </source>
</evidence>
<evidence type="ECO:0000313" key="5">
    <source>
        <dbReference type="Proteomes" id="UP000008022"/>
    </source>
</evidence>
<proteinExistence type="predicted"/>
<feature type="region of interest" description="Disordered" evidence="1">
    <location>
        <begin position="633"/>
        <end position="653"/>
    </location>
</feature>
<evidence type="ECO:0000256" key="3">
    <source>
        <dbReference type="SAM" id="SignalP"/>
    </source>
</evidence>
<sequence>MEKPAAVFAVLSMSATATLLLLLAGGGGVADACSDWDVPSMSAAAVCQRASTGRTISQICADEGGTATAPEQEVTVFVLAAVNAAARSYEATVGSYLWPLATDPSAPGAARAAAQACMGAAAGHLNGCELAELVRDVPAAVVAVDDCAIALLQVFGVNSAWYRTVVGDRDRSMLALRLTDRSKRSTPHNQIIMERAGVMSVALTLSLLLTAASLLAGVADGCDGVPRMSAVDACKQASTAGVMWQLCVRELGASPEPEEVTGFVAAAMRANREAYGVSYDAAEKVRVDPSSPAGLATVSGYCEGKYDTAQELMTGWIDRLPGCDITADIRVDLASAAAAVDECATLLLQNGGEHTTLYQMVLLDRDRAVLAVRLAILLVPNKPGPPTVGYPDHIGSAPPQCKHQQILHSKRNRKKEKKRKKKRLIREEEIKKMNKRADAIVFLLAMAVVVIVVDACDGVPSMSLEDTCQKAFGTAAAPTDACGAPPCITPMHVYCVSERAPDDGEATVFAVAATKYAKESYESTMEAAFRALQNASLPGDERAACAACRDTYYAQARSSTVAAMNLLAECSLGQLGGEYAAAADAIKACRDAQSKLQSPAIYGLAVSDLMVAALASGLGELLPFHLHQLQEHEAQWPSRQRGESGGGGAAPEPEEGVAVVAGAELRERVMAVVGAEALVAGAR</sequence>
<feature type="transmembrane region" description="Helical" evidence="2">
    <location>
        <begin position="196"/>
        <end position="219"/>
    </location>
</feature>
<dbReference type="AlphaFoldDB" id="A0A0E0QE76"/>
<feature type="signal peptide" evidence="3">
    <location>
        <begin position="1"/>
        <end position="32"/>
    </location>
</feature>
<dbReference type="PANTHER" id="PTHR34838">
    <property type="entry name" value="OS08G0142100 PROTEIN-RELATED"/>
    <property type="match status" value="1"/>
</dbReference>
<evidence type="ECO:0008006" key="6">
    <source>
        <dbReference type="Google" id="ProtNLM"/>
    </source>
</evidence>